<sequence length="173" mass="19174">MRNKTNCSGFTLIELLVVLAIIAILAAIVFLLINPQQIVKESRDSIRLNDLTDLEKAIYIALQDNTGNPATILCYNLTRPCEGSSNDIGYDVRASDGTGWLKVNLRAASYISVLTLDPLNNPNFFYIYRTNNAGSKWEINAILESNKYSIKMPNDQGSNPGRYEIGSDLSIIP</sequence>
<dbReference type="AlphaFoldDB" id="A0A0G0F4G1"/>
<accession>A0A0G0F4G1</accession>
<dbReference type="InterPro" id="IPR045584">
    <property type="entry name" value="Pilin-like"/>
</dbReference>
<evidence type="ECO:0008006" key="3">
    <source>
        <dbReference type="Google" id="ProtNLM"/>
    </source>
</evidence>
<evidence type="ECO:0000313" key="2">
    <source>
        <dbReference type="Proteomes" id="UP000034492"/>
    </source>
</evidence>
<dbReference type="SUPFAM" id="SSF54523">
    <property type="entry name" value="Pili subunits"/>
    <property type="match status" value="1"/>
</dbReference>
<dbReference type="NCBIfam" id="TIGR02532">
    <property type="entry name" value="IV_pilin_GFxxxE"/>
    <property type="match status" value="1"/>
</dbReference>
<dbReference type="Pfam" id="PF07963">
    <property type="entry name" value="N_methyl"/>
    <property type="match status" value="1"/>
</dbReference>
<dbReference type="Gene3D" id="3.30.700.10">
    <property type="entry name" value="Glycoprotein, Type 4 Pilin"/>
    <property type="match status" value="1"/>
</dbReference>
<protein>
    <recommendedName>
        <fullName evidence="3">Prepilin-type N-terminal cleavage/methylation domain-containing protein</fullName>
    </recommendedName>
</protein>
<gene>
    <name evidence="1" type="ORF">US19_C0025G0014</name>
</gene>
<dbReference type="PROSITE" id="PS00409">
    <property type="entry name" value="PROKAR_NTER_METHYL"/>
    <property type="match status" value="1"/>
</dbReference>
<comment type="caution">
    <text evidence="1">The sequence shown here is derived from an EMBL/GenBank/DDBJ whole genome shotgun (WGS) entry which is preliminary data.</text>
</comment>
<proteinExistence type="predicted"/>
<organism evidence="1 2">
    <name type="scientific">Candidatus Daviesbacteria bacterium GW2011_GWB1_36_5</name>
    <dbReference type="NCBI Taxonomy" id="1618426"/>
    <lineage>
        <taxon>Bacteria</taxon>
        <taxon>Candidatus Daviesiibacteriota</taxon>
    </lineage>
</organism>
<name>A0A0G0F4G1_9BACT</name>
<dbReference type="Proteomes" id="UP000034492">
    <property type="component" value="Unassembled WGS sequence"/>
</dbReference>
<evidence type="ECO:0000313" key="1">
    <source>
        <dbReference type="EMBL" id="KKQ08400.1"/>
    </source>
</evidence>
<reference evidence="1 2" key="1">
    <citation type="journal article" date="2015" name="Nature">
        <title>rRNA introns, odd ribosomes, and small enigmatic genomes across a large radiation of phyla.</title>
        <authorList>
            <person name="Brown C.T."/>
            <person name="Hug L.A."/>
            <person name="Thomas B.C."/>
            <person name="Sharon I."/>
            <person name="Castelle C.J."/>
            <person name="Singh A."/>
            <person name="Wilkins M.J."/>
            <person name="Williams K.H."/>
            <person name="Banfield J.F."/>
        </authorList>
    </citation>
    <scope>NUCLEOTIDE SEQUENCE [LARGE SCALE GENOMIC DNA]</scope>
</reference>
<dbReference type="InterPro" id="IPR012902">
    <property type="entry name" value="N_methyl_site"/>
</dbReference>
<dbReference type="EMBL" id="LBSA01000025">
    <property type="protein sequence ID" value="KKQ08400.1"/>
    <property type="molecule type" value="Genomic_DNA"/>
</dbReference>